<accession>A0A9X9LR58</accession>
<sequence>MSCLRGRTERAQGLELMAGRRVDGEVKGRRDRRARRCGKQAPGRRGAGEGAGAGHREAWGGRRPLGGHQVVEQGFGRGPPRLRQQGARALRQSSPVMERGGATERNPEKGTPGWPWEGEPGQEHVGLCVSTCVRTCVFLQ</sequence>
<comment type="caution">
    <text evidence="2">The sequence shown here is derived from an EMBL/GenBank/DDBJ whole genome shotgun (WGS) entry which is preliminary data.</text>
</comment>
<dbReference type="EMBL" id="CYRY02012570">
    <property type="protein sequence ID" value="VCW81381.1"/>
    <property type="molecule type" value="Genomic_DNA"/>
</dbReference>
<gene>
    <name evidence="2" type="ORF">BN2614_LOCUS2</name>
</gene>
<feature type="compositionally biased region" description="Low complexity" evidence="1">
    <location>
        <begin position="109"/>
        <end position="119"/>
    </location>
</feature>
<feature type="compositionally biased region" description="Basic residues" evidence="1">
    <location>
        <begin position="29"/>
        <end position="38"/>
    </location>
</feature>
<feature type="compositionally biased region" description="Low complexity" evidence="1">
    <location>
        <begin position="81"/>
        <end position="92"/>
    </location>
</feature>
<reference evidence="2 3" key="1">
    <citation type="submission" date="2018-10" db="EMBL/GenBank/DDBJ databases">
        <authorList>
            <person name="Ekblom R."/>
            <person name="Jareborg N."/>
        </authorList>
    </citation>
    <scope>NUCLEOTIDE SEQUENCE [LARGE SCALE GENOMIC DNA]</scope>
    <source>
        <tissue evidence="2">Muscle</tissue>
    </source>
</reference>
<evidence type="ECO:0000256" key="1">
    <source>
        <dbReference type="SAM" id="MobiDB-lite"/>
    </source>
</evidence>
<dbReference type="Proteomes" id="UP000269945">
    <property type="component" value="Unassembled WGS sequence"/>
</dbReference>
<evidence type="ECO:0000313" key="3">
    <source>
        <dbReference type="Proteomes" id="UP000269945"/>
    </source>
</evidence>
<organism evidence="2 3">
    <name type="scientific">Gulo gulo</name>
    <name type="common">Wolverine</name>
    <name type="synonym">Gluton</name>
    <dbReference type="NCBI Taxonomy" id="48420"/>
    <lineage>
        <taxon>Eukaryota</taxon>
        <taxon>Metazoa</taxon>
        <taxon>Chordata</taxon>
        <taxon>Craniata</taxon>
        <taxon>Vertebrata</taxon>
        <taxon>Euteleostomi</taxon>
        <taxon>Mammalia</taxon>
        <taxon>Eutheria</taxon>
        <taxon>Laurasiatheria</taxon>
        <taxon>Carnivora</taxon>
        <taxon>Caniformia</taxon>
        <taxon>Musteloidea</taxon>
        <taxon>Mustelidae</taxon>
        <taxon>Guloninae</taxon>
        <taxon>Gulo</taxon>
    </lineage>
</organism>
<feature type="region of interest" description="Disordered" evidence="1">
    <location>
        <begin position="1"/>
        <end position="121"/>
    </location>
</feature>
<name>A0A9X9LR58_GULGU</name>
<dbReference type="AlphaFoldDB" id="A0A9X9LR58"/>
<evidence type="ECO:0000313" key="2">
    <source>
        <dbReference type="EMBL" id="VCW81381.1"/>
    </source>
</evidence>
<feature type="compositionally biased region" description="Basic and acidic residues" evidence="1">
    <location>
        <begin position="1"/>
        <end position="28"/>
    </location>
</feature>
<keyword evidence="3" id="KW-1185">Reference proteome</keyword>
<proteinExistence type="predicted"/>
<protein>
    <submittedName>
        <fullName evidence="2">Uncharacterized protein</fullName>
    </submittedName>
</protein>